<evidence type="ECO:0000313" key="4">
    <source>
        <dbReference type="Proteomes" id="UP000694915"/>
    </source>
</evidence>
<dbReference type="PANTHER" id="PTHR11461:SF160">
    <property type="entry name" value="SERINE (OR CYSTEINE) PEPTIDASE INHIBITOR, CLADE A (ALPHA-1 ANTIPROTEINASE, ANTITRYPSIN), MEMBER 16"/>
    <property type="match status" value="1"/>
</dbReference>
<name>A0ABM1AW04_MICOH</name>
<comment type="similarity">
    <text evidence="1">Belongs to the serpin family.</text>
</comment>
<dbReference type="GeneID" id="101989317"/>
<dbReference type="Pfam" id="PF00079">
    <property type="entry name" value="Serpin"/>
    <property type="match status" value="1"/>
</dbReference>
<organism evidence="4 5">
    <name type="scientific">Microtus ochrogaster</name>
    <name type="common">Prairie vole</name>
    <dbReference type="NCBI Taxonomy" id="79684"/>
    <lineage>
        <taxon>Eukaryota</taxon>
        <taxon>Metazoa</taxon>
        <taxon>Chordata</taxon>
        <taxon>Craniata</taxon>
        <taxon>Vertebrata</taxon>
        <taxon>Euteleostomi</taxon>
        <taxon>Mammalia</taxon>
        <taxon>Eutheria</taxon>
        <taxon>Euarchontoglires</taxon>
        <taxon>Glires</taxon>
        <taxon>Rodentia</taxon>
        <taxon>Myomorpha</taxon>
        <taxon>Muroidea</taxon>
        <taxon>Cricetidae</taxon>
        <taxon>Arvicolinae</taxon>
        <taxon>Microtus</taxon>
    </lineage>
</organism>
<evidence type="ECO:0000259" key="3">
    <source>
        <dbReference type="SMART" id="SM00093"/>
    </source>
</evidence>
<dbReference type="Gene3D" id="2.30.39.10">
    <property type="entry name" value="Alpha-1-antitrypsin, domain 1"/>
    <property type="match status" value="1"/>
</dbReference>
<dbReference type="InterPro" id="IPR023796">
    <property type="entry name" value="Serpin_dom"/>
</dbReference>
<evidence type="ECO:0000256" key="1">
    <source>
        <dbReference type="RuleBase" id="RU000411"/>
    </source>
</evidence>
<dbReference type="InterPro" id="IPR042185">
    <property type="entry name" value="Serpin_sf_2"/>
</dbReference>
<feature type="signal peptide" evidence="2">
    <location>
        <begin position="1"/>
        <end position="22"/>
    </location>
</feature>
<dbReference type="PANTHER" id="PTHR11461">
    <property type="entry name" value="SERINE PROTEASE INHIBITOR, SERPIN"/>
    <property type="match status" value="1"/>
</dbReference>
<evidence type="ECO:0000256" key="2">
    <source>
        <dbReference type="SAM" id="SignalP"/>
    </source>
</evidence>
<dbReference type="SMART" id="SM00093">
    <property type="entry name" value="SERPIN"/>
    <property type="match status" value="1"/>
</dbReference>
<dbReference type="Proteomes" id="UP000694915">
    <property type="component" value="Chromosome 1"/>
</dbReference>
<dbReference type="Gene3D" id="3.30.497.10">
    <property type="entry name" value="Antithrombin, subunit I, domain 2"/>
    <property type="match status" value="1"/>
</dbReference>
<dbReference type="RefSeq" id="XP_013209346.1">
    <property type="nucleotide sequence ID" value="XM_013353892.1"/>
</dbReference>
<dbReference type="SUPFAM" id="SSF56574">
    <property type="entry name" value="Serpins"/>
    <property type="match status" value="1"/>
</dbReference>
<accession>A0ABM1AW04</accession>
<feature type="domain" description="Serpin" evidence="3">
    <location>
        <begin position="54"/>
        <end position="409"/>
    </location>
</feature>
<keyword evidence="2" id="KW-0732">Signal</keyword>
<protein>
    <submittedName>
        <fullName evidence="5">Alpha-1-antitrypsin-like</fullName>
    </submittedName>
</protein>
<dbReference type="PROSITE" id="PS00284">
    <property type="entry name" value="SERPIN"/>
    <property type="match status" value="1"/>
</dbReference>
<proteinExistence type="inferred from homology"/>
<dbReference type="InterPro" id="IPR000215">
    <property type="entry name" value="Serpin_fam"/>
</dbReference>
<sequence>MAHSILSLWLLVAGLVPHSCDQETPPTSLNQKVSPTPGIPRAPRPFFNNQKFALSLYRQLSGTEGGKNVLFSPLSISMPLTLLAFQDKPKVRHLVLRDLGFRVTKDLDTQAPLHYGEHLDALMPAEKCGIHTGSLLFMDKRVQPEMRFLMQAQRAYNSDVILISLGDYELAQKQINSAIRDRTRGKVKRLLRDLKPLSNLLLANYNFFKGKWKYRFNPKLTEMRYFSVGEGVQTMVPMMQRVGWFHLQHFTHLHSHVLQMPYTCNISGVFILPDEGRFEDCEKALMKESFDTWTRPLPRRRWLFFPKFSIPVALHMENFKYATSKLKLIYEHMDLTGITVKKTPMSVTTAVHRSELTVNEDGAEEEDISSFRSIPKPLISSLHFNRPFIMLILEGAGHNLLFMGKVMNPISA</sequence>
<keyword evidence="4" id="KW-1185">Reference proteome</keyword>
<evidence type="ECO:0000313" key="5">
    <source>
        <dbReference type="RefSeq" id="XP_013209346.1"/>
    </source>
</evidence>
<reference evidence="5" key="1">
    <citation type="submission" date="2025-08" db="UniProtKB">
        <authorList>
            <consortium name="RefSeq"/>
        </authorList>
    </citation>
    <scope>IDENTIFICATION</scope>
</reference>
<feature type="chain" id="PRO_5047514740" evidence="2">
    <location>
        <begin position="23"/>
        <end position="412"/>
    </location>
</feature>
<dbReference type="InterPro" id="IPR023795">
    <property type="entry name" value="Serpin_CS"/>
</dbReference>
<dbReference type="InterPro" id="IPR036186">
    <property type="entry name" value="Serpin_sf"/>
</dbReference>
<gene>
    <name evidence="5" type="primary">LOC101989317</name>
</gene>
<dbReference type="InterPro" id="IPR042178">
    <property type="entry name" value="Serpin_sf_1"/>
</dbReference>